<dbReference type="InterPro" id="IPR004680">
    <property type="entry name" value="Cit_transptr-like_dom"/>
</dbReference>
<evidence type="ECO:0000256" key="4">
    <source>
        <dbReference type="ARBA" id="ARBA00022692"/>
    </source>
</evidence>
<evidence type="ECO:0000256" key="8">
    <source>
        <dbReference type="SAM" id="Phobius"/>
    </source>
</evidence>
<sequence length="234" mass="25210">MSHFCSENIQEFNSALGTVSESSPLSVDSVPVNSVKSRAPDGDNCTETAICGGIESTRNSNGSRDTSGNLGISQRSEEGFSEIRFSGTINTNKIKASREVSSSRSSNENDVPMMKWKRSLWKTSVYLVTIGMLISLLLGLNMSWTAITAALGLVALDFKDARPCLEKVSYSLLIFFCGMFIAVDGFNKTGIPNILWDAVEPYSRIGSVGGIALLSLVILFLSNIASNVPTVLFT</sequence>
<keyword evidence="4 8" id="KW-0812">Transmembrane</keyword>
<gene>
    <name evidence="10" type="ORF">HPP92_008401</name>
</gene>
<dbReference type="AlphaFoldDB" id="A0A835RDL4"/>
<evidence type="ECO:0000259" key="9">
    <source>
        <dbReference type="Pfam" id="PF03600"/>
    </source>
</evidence>
<comment type="caution">
    <text evidence="10">The sequence shown here is derived from an EMBL/GenBank/DDBJ whole genome shotgun (WGS) entry which is preliminary data.</text>
</comment>
<keyword evidence="11" id="KW-1185">Reference proteome</keyword>
<keyword evidence="5 8" id="KW-1133">Transmembrane helix</keyword>
<feature type="transmembrane region" description="Helical" evidence="8">
    <location>
        <begin position="123"/>
        <end position="156"/>
    </location>
</feature>
<feature type="compositionally biased region" description="Polar residues" evidence="7">
    <location>
        <begin position="18"/>
        <end position="36"/>
    </location>
</feature>
<dbReference type="PANTHER" id="PTHR43302">
    <property type="entry name" value="TRANSPORTER ARSB-RELATED"/>
    <property type="match status" value="1"/>
</dbReference>
<proteinExistence type="predicted"/>
<feature type="transmembrane region" description="Helical" evidence="8">
    <location>
        <begin position="207"/>
        <end position="225"/>
    </location>
</feature>
<accession>A0A835RDL4</accession>
<evidence type="ECO:0000256" key="7">
    <source>
        <dbReference type="SAM" id="MobiDB-lite"/>
    </source>
</evidence>
<dbReference type="OrthoDB" id="2017408at2759"/>
<protein>
    <recommendedName>
        <fullName evidence="9">Citrate transporter-like domain-containing protein</fullName>
    </recommendedName>
</protein>
<dbReference type="Proteomes" id="UP000636800">
    <property type="component" value="Unassembled WGS sequence"/>
</dbReference>
<keyword evidence="3" id="KW-1003">Cell membrane</keyword>
<dbReference type="GO" id="GO:0055085">
    <property type="term" value="P:transmembrane transport"/>
    <property type="evidence" value="ECO:0007669"/>
    <property type="project" value="InterPro"/>
</dbReference>
<comment type="subcellular location">
    <subcellularLocation>
        <location evidence="1">Cell membrane</location>
        <topology evidence="1">Multi-pass membrane protein</topology>
    </subcellularLocation>
</comment>
<evidence type="ECO:0000313" key="10">
    <source>
        <dbReference type="EMBL" id="KAG0484322.1"/>
    </source>
</evidence>
<feature type="region of interest" description="Disordered" evidence="7">
    <location>
        <begin position="18"/>
        <end position="73"/>
    </location>
</feature>
<feature type="transmembrane region" description="Helical" evidence="8">
    <location>
        <begin position="168"/>
        <end position="186"/>
    </location>
</feature>
<name>A0A835RDL4_VANPL</name>
<evidence type="ECO:0000256" key="3">
    <source>
        <dbReference type="ARBA" id="ARBA00022475"/>
    </source>
</evidence>
<dbReference type="EMBL" id="JADCNL010000004">
    <property type="protein sequence ID" value="KAG0484322.1"/>
    <property type="molecule type" value="Genomic_DNA"/>
</dbReference>
<dbReference type="Pfam" id="PF03600">
    <property type="entry name" value="CitMHS"/>
    <property type="match status" value="1"/>
</dbReference>
<feature type="compositionally biased region" description="Polar residues" evidence="7">
    <location>
        <begin position="56"/>
        <end position="73"/>
    </location>
</feature>
<evidence type="ECO:0000256" key="5">
    <source>
        <dbReference type="ARBA" id="ARBA00022989"/>
    </source>
</evidence>
<evidence type="ECO:0000313" key="11">
    <source>
        <dbReference type="Proteomes" id="UP000636800"/>
    </source>
</evidence>
<dbReference type="GO" id="GO:0005886">
    <property type="term" value="C:plasma membrane"/>
    <property type="evidence" value="ECO:0007669"/>
    <property type="project" value="UniProtKB-SubCell"/>
</dbReference>
<dbReference type="PANTHER" id="PTHR43302:SF5">
    <property type="entry name" value="TRANSPORTER ARSB-RELATED"/>
    <property type="match status" value="1"/>
</dbReference>
<organism evidence="10 11">
    <name type="scientific">Vanilla planifolia</name>
    <name type="common">Vanilla</name>
    <dbReference type="NCBI Taxonomy" id="51239"/>
    <lineage>
        <taxon>Eukaryota</taxon>
        <taxon>Viridiplantae</taxon>
        <taxon>Streptophyta</taxon>
        <taxon>Embryophyta</taxon>
        <taxon>Tracheophyta</taxon>
        <taxon>Spermatophyta</taxon>
        <taxon>Magnoliopsida</taxon>
        <taxon>Liliopsida</taxon>
        <taxon>Asparagales</taxon>
        <taxon>Orchidaceae</taxon>
        <taxon>Vanilloideae</taxon>
        <taxon>Vanilleae</taxon>
        <taxon>Vanilla</taxon>
    </lineage>
</organism>
<evidence type="ECO:0000256" key="2">
    <source>
        <dbReference type="ARBA" id="ARBA00022448"/>
    </source>
</evidence>
<evidence type="ECO:0000256" key="1">
    <source>
        <dbReference type="ARBA" id="ARBA00004651"/>
    </source>
</evidence>
<evidence type="ECO:0000256" key="6">
    <source>
        <dbReference type="ARBA" id="ARBA00023136"/>
    </source>
</evidence>
<keyword evidence="2" id="KW-0813">Transport</keyword>
<feature type="domain" description="Citrate transporter-like" evidence="9">
    <location>
        <begin position="114"/>
        <end position="232"/>
    </location>
</feature>
<reference evidence="10 11" key="1">
    <citation type="journal article" date="2020" name="Nat. Food">
        <title>A phased Vanilla planifolia genome enables genetic improvement of flavour and production.</title>
        <authorList>
            <person name="Hasing T."/>
            <person name="Tang H."/>
            <person name="Brym M."/>
            <person name="Khazi F."/>
            <person name="Huang T."/>
            <person name="Chambers A.H."/>
        </authorList>
    </citation>
    <scope>NUCLEOTIDE SEQUENCE [LARGE SCALE GENOMIC DNA]</scope>
    <source>
        <tissue evidence="10">Leaf</tissue>
    </source>
</reference>
<keyword evidence="6 8" id="KW-0472">Membrane</keyword>